<feature type="region of interest" description="Disordered" evidence="1">
    <location>
        <begin position="21"/>
        <end position="53"/>
    </location>
</feature>
<dbReference type="AlphaFoldDB" id="A0AA40GFK0"/>
<feature type="region of interest" description="Disordered" evidence="1">
    <location>
        <begin position="79"/>
        <end position="131"/>
    </location>
</feature>
<sequence length="131" mass="14051">MLLAVDRSLIGLYRRRIGSEGPPVSSVERSSEARNGGFEAGCNTQTHTEGRKKHWPGKVFKSVIFPAISLSWCVASGLTGPPGPGEHELEEGLSLSSPPILAHHLHPPAEIHGEDQGSTGERSRRTDGEHA</sequence>
<evidence type="ECO:0000313" key="2">
    <source>
        <dbReference type="EMBL" id="KAK1136928.1"/>
    </source>
</evidence>
<organism evidence="2 3">
    <name type="scientific">Melipona bicolor</name>
    <dbReference type="NCBI Taxonomy" id="60889"/>
    <lineage>
        <taxon>Eukaryota</taxon>
        <taxon>Metazoa</taxon>
        <taxon>Ecdysozoa</taxon>
        <taxon>Arthropoda</taxon>
        <taxon>Hexapoda</taxon>
        <taxon>Insecta</taxon>
        <taxon>Pterygota</taxon>
        <taxon>Neoptera</taxon>
        <taxon>Endopterygota</taxon>
        <taxon>Hymenoptera</taxon>
        <taxon>Apocrita</taxon>
        <taxon>Aculeata</taxon>
        <taxon>Apoidea</taxon>
        <taxon>Anthophila</taxon>
        <taxon>Apidae</taxon>
        <taxon>Melipona</taxon>
    </lineage>
</organism>
<gene>
    <name evidence="2" type="ORF">K0M31_001460</name>
</gene>
<comment type="caution">
    <text evidence="2">The sequence shown here is derived from an EMBL/GenBank/DDBJ whole genome shotgun (WGS) entry which is preliminary data.</text>
</comment>
<evidence type="ECO:0000313" key="3">
    <source>
        <dbReference type="Proteomes" id="UP001177670"/>
    </source>
</evidence>
<keyword evidence="3" id="KW-1185">Reference proteome</keyword>
<dbReference type="EMBL" id="JAHYIQ010000001">
    <property type="protein sequence ID" value="KAK1136928.1"/>
    <property type="molecule type" value="Genomic_DNA"/>
</dbReference>
<name>A0AA40GFK0_9HYME</name>
<dbReference type="Proteomes" id="UP001177670">
    <property type="component" value="Unassembled WGS sequence"/>
</dbReference>
<feature type="compositionally biased region" description="Basic and acidic residues" evidence="1">
    <location>
        <begin position="107"/>
        <end position="131"/>
    </location>
</feature>
<protein>
    <submittedName>
        <fullName evidence="2">Uncharacterized protein</fullName>
    </submittedName>
</protein>
<proteinExistence type="predicted"/>
<feature type="compositionally biased region" description="Low complexity" evidence="1">
    <location>
        <begin position="92"/>
        <end position="102"/>
    </location>
</feature>
<accession>A0AA40GFK0</accession>
<evidence type="ECO:0000256" key="1">
    <source>
        <dbReference type="SAM" id="MobiDB-lite"/>
    </source>
</evidence>
<reference evidence="2" key="1">
    <citation type="submission" date="2021-10" db="EMBL/GenBank/DDBJ databases">
        <title>Melipona bicolor Genome sequencing and assembly.</title>
        <authorList>
            <person name="Araujo N.S."/>
            <person name="Arias M.C."/>
        </authorList>
    </citation>
    <scope>NUCLEOTIDE SEQUENCE</scope>
    <source>
        <strain evidence="2">USP_2M_L1-L4_2017</strain>
        <tissue evidence="2">Whole body</tissue>
    </source>
</reference>